<feature type="region of interest" description="Disordered" evidence="8">
    <location>
        <begin position="273"/>
        <end position="335"/>
    </location>
</feature>
<name>A0ABN2Y5Q7_9ACTN</name>
<keyword evidence="6 7" id="KW-0067">ATP-binding</keyword>
<keyword evidence="9" id="KW-0812">Transmembrane</keyword>
<dbReference type="PROSITE" id="PS00107">
    <property type="entry name" value="PROTEIN_KINASE_ATP"/>
    <property type="match status" value="1"/>
</dbReference>
<organism evidence="11 12">
    <name type="scientific">Actinomadura napierensis</name>
    <dbReference type="NCBI Taxonomy" id="267854"/>
    <lineage>
        <taxon>Bacteria</taxon>
        <taxon>Bacillati</taxon>
        <taxon>Actinomycetota</taxon>
        <taxon>Actinomycetes</taxon>
        <taxon>Streptosporangiales</taxon>
        <taxon>Thermomonosporaceae</taxon>
        <taxon>Actinomadura</taxon>
    </lineage>
</organism>
<feature type="compositionally biased region" description="Pro residues" evidence="8">
    <location>
        <begin position="303"/>
        <end position="333"/>
    </location>
</feature>
<dbReference type="Pfam" id="PF00069">
    <property type="entry name" value="Pkinase"/>
    <property type="match status" value="1"/>
</dbReference>
<evidence type="ECO:0000256" key="1">
    <source>
        <dbReference type="ARBA" id="ARBA00012513"/>
    </source>
</evidence>
<evidence type="ECO:0000256" key="8">
    <source>
        <dbReference type="SAM" id="MobiDB-lite"/>
    </source>
</evidence>
<sequence>MPQTIHEGRYELLEELGRGGMGVVWRARDTVLHREVALKEVSPPRGLDEAQAERMYARTMREARSAAGLDHHGIVTVYDVVREDGRPWIVMQLVRAPALDEVIRREGPLAPDRVARIGLDLLEALRAAHGAGVVHRDVKPGNVLLTDRRAVLTDFGIATIVGDETLTQTGAIVGSPAYLSPEQARREDATPASDLWSLGATLYAAVEGRRPYERPDIFGLMGALLRDDPDPPRRAGPLEPVLHGLLRRDARTRIGHDEAERLLRLVVPGAPLPASPPVPGPQPPPEPIGLNTTLGGGGQDTLPPAPVPGPGPSPQPSGPHPPGPRPPEPQPQPPRRRRWELIVPAGVFAAAVVAAAVAFAVFVDNGGNGGPTNGSTPSASGSAGTGAASTGIPSGYHRYQGSAFVAAVRDGWKADGSGDDVTFSDPAKGATRGVAVSRVQPGLLDTRDPGDALASAAEGFDDKDSGYTDYKQVYFRRNVPYRDRDAAEIDFTFVKNGRPSQARVRVFAFDGALYQVLAAADQAHWDATLPVYDTFLNTFQAPG</sequence>
<dbReference type="Gene3D" id="3.30.200.20">
    <property type="entry name" value="Phosphorylase Kinase, domain 1"/>
    <property type="match status" value="1"/>
</dbReference>
<evidence type="ECO:0000256" key="2">
    <source>
        <dbReference type="ARBA" id="ARBA00022527"/>
    </source>
</evidence>
<keyword evidence="9" id="KW-1133">Transmembrane helix</keyword>
<dbReference type="Proteomes" id="UP001501020">
    <property type="component" value="Unassembled WGS sequence"/>
</dbReference>
<comment type="caution">
    <text evidence="11">The sequence shown here is derived from an EMBL/GenBank/DDBJ whole genome shotgun (WGS) entry which is preliminary data.</text>
</comment>
<feature type="binding site" evidence="7">
    <location>
        <position position="39"/>
    </location>
    <ligand>
        <name>ATP</name>
        <dbReference type="ChEBI" id="CHEBI:30616"/>
    </ligand>
</feature>
<dbReference type="InterPro" id="IPR008271">
    <property type="entry name" value="Ser/Thr_kinase_AS"/>
</dbReference>
<dbReference type="EMBL" id="BAAAMR010000004">
    <property type="protein sequence ID" value="GAA2122159.1"/>
    <property type="molecule type" value="Genomic_DNA"/>
</dbReference>
<reference evidence="11 12" key="1">
    <citation type="journal article" date="2019" name="Int. J. Syst. Evol. Microbiol.">
        <title>The Global Catalogue of Microorganisms (GCM) 10K type strain sequencing project: providing services to taxonomists for standard genome sequencing and annotation.</title>
        <authorList>
            <consortium name="The Broad Institute Genomics Platform"/>
            <consortium name="The Broad Institute Genome Sequencing Center for Infectious Disease"/>
            <person name="Wu L."/>
            <person name="Ma J."/>
        </authorList>
    </citation>
    <scope>NUCLEOTIDE SEQUENCE [LARGE SCALE GENOMIC DNA]</scope>
    <source>
        <strain evidence="11 12">JCM 13850</strain>
    </source>
</reference>
<keyword evidence="9" id="KW-0472">Membrane</keyword>
<feature type="compositionally biased region" description="Pro residues" evidence="8">
    <location>
        <begin position="273"/>
        <end position="287"/>
    </location>
</feature>
<evidence type="ECO:0000256" key="7">
    <source>
        <dbReference type="PROSITE-ProRule" id="PRU10141"/>
    </source>
</evidence>
<evidence type="ECO:0000313" key="12">
    <source>
        <dbReference type="Proteomes" id="UP001501020"/>
    </source>
</evidence>
<dbReference type="Gene3D" id="3.40.1000.10">
    <property type="entry name" value="Mog1/PsbP, alpha/beta/alpha sandwich"/>
    <property type="match status" value="1"/>
</dbReference>
<dbReference type="InterPro" id="IPR017441">
    <property type="entry name" value="Protein_kinase_ATP_BS"/>
</dbReference>
<evidence type="ECO:0000256" key="3">
    <source>
        <dbReference type="ARBA" id="ARBA00022679"/>
    </source>
</evidence>
<dbReference type="PROSITE" id="PS00108">
    <property type="entry name" value="PROTEIN_KINASE_ST"/>
    <property type="match status" value="1"/>
</dbReference>
<dbReference type="PROSITE" id="PS50011">
    <property type="entry name" value="PROTEIN_KINASE_DOM"/>
    <property type="match status" value="1"/>
</dbReference>
<dbReference type="EC" id="2.7.11.1" evidence="1"/>
<keyword evidence="12" id="KW-1185">Reference proteome</keyword>
<evidence type="ECO:0000256" key="4">
    <source>
        <dbReference type="ARBA" id="ARBA00022741"/>
    </source>
</evidence>
<dbReference type="PANTHER" id="PTHR43289:SF6">
    <property type="entry name" value="SERINE_THREONINE-PROTEIN KINASE NEKL-3"/>
    <property type="match status" value="1"/>
</dbReference>
<dbReference type="PANTHER" id="PTHR43289">
    <property type="entry name" value="MITOGEN-ACTIVATED PROTEIN KINASE KINASE KINASE 20-RELATED"/>
    <property type="match status" value="1"/>
</dbReference>
<evidence type="ECO:0000256" key="9">
    <source>
        <dbReference type="SAM" id="Phobius"/>
    </source>
</evidence>
<gene>
    <name evidence="11" type="ORF">GCM10009727_08030</name>
</gene>
<evidence type="ECO:0000256" key="6">
    <source>
        <dbReference type="ARBA" id="ARBA00022840"/>
    </source>
</evidence>
<dbReference type="InterPro" id="IPR000719">
    <property type="entry name" value="Prot_kinase_dom"/>
</dbReference>
<dbReference type="SUPFAM" id="SSF56112">
    <property type="entry name" value="Protein kinase-like (PK-like)"/>
    <property type="match status" value="1"/>
</dbReference>
<dbReference type="SMART" id="SM00220">
    <property type="entry name" value="S_TKc"/>
    <property type="match status" value="1"/>
</dbReference>
<dbReference type="RefSeq" id="WP_344261532.1">
    <property type="nucleotide sequence ID" value="NZ_BAAAMR010000004.1"/>
</dbReference>
<keyword evidence="3" id="KW-0808">Transferase</keyword>
<accession>A0ABN2Y5Q7</accession>
<evidence type="ECO:0000256" key="5">
    <source>
        <dbReference type="ARBA" id="ARBA00022777"/>
    </source>
</evidence>
<keyword evidence="2" id="KW-0723">Serine/threonine-protein kinase</keyword>
<dbReference type="CDD" id="cd14014">
    <property type="entry name" value="STKc_PknB_like"/>
    <property type="match status" value="1"/>
</dbReference>
<feature type="transmembrane region" description="Helical" evidence="9">
    <location>
        <begin position="341"/>
        <end position="363"/>
    </location>
</feature>
<protein>
    <recommendedName>
        <fullName evidence="1">non-specific serine/threonine protein kinase</fullName>
        <ecNumber evidence="1">2.7.11.1</ecNumber>
    </recommendedName>
</protein>
<dbReference type="InterPro" id="IPR011009">
    <property type="entry name" value="Kinase-like_dom_sf"/>
</dbReference>
<evidence type="ECO:0000259" key="10">
    <source>
        <dbReference type="PROSITE" id="PS50011"/>
    </source>
</evidence>
<keyword evidence="4 7" id="KW-0547">Nucleotide-binding</keyword>
<feature type="domain" description="Protein kinase" evidence="10">
    <location>
        <begin position="10"/>
        <end position="265"/>
    </location>
</feature>
<proteinExistence type="predicted"/>
<dbReference type="Gene3D" id="1.10.510.10">
    <property type="entry name" value="Transferase(Phosphotransferase) domain 1"/>
    <property type="match status" value="1"/>
</dbReference>
<evidence type="ECO:0000313" key="11">
    <source>
        <dbReference type="EMBL" id="GAA2122159.1"/>
    </source>
</evidence>
<keyword evidence="5" id="KW-0418">Kinase</keyword>